<proteinExistence type="predicted"/>
<accession>A0AAV7QJF7</accession>
<dbReference type="Proteomes" id="UP001066276">
    <property type="component" value="Chromosome 6"/>
</dbReference>
<feature type="compositionally biased region" description="Basic residues" evidence="2">
    <location>
        <begin position="27"/>
        <end position="37"/>
    </location>
</feature>
<dbReference type="AlphaFoldDB" id="A0AAV7QJF7"/>
<dbReference type="SUPFAM" id="SSF50630">
    <property type="entry name" value="Acid proteases"/>
    <property type="match status" value="1"/>
</dbReference>
<sequence>MLCPEHGEARHPIQDLDLAAGDDASRGRKKGLRRAPRPGKETVSPTAARTGSPARAAEASGMTTTADVTIPTGEGLACWCGSYAHSSKAQWGFAMNKVCEKCGRKGHYAHLCKEVYKTRVAFTDDGEEKNYNEYCVLIVQHDGDEKGSRARPKASFLVAGKKVELMVDSGSLYTIISKVLWEKEWLQNVLLPKDINPKGYQGSTMNVLGYFDATI</sequence>
<dbReference type="InterPro" id="IPR021109">
    <property type="entry name" value="Peptidase_aspartic_dom_sf"/>
</dbReference>
<evidence type="ECO:0000313" key="5">
    <source>
        <dbReference type="Proteomes" id="UP001066276"/>
    </source>
</evidence>
<dbReference type="GO" id="GO:0003676">
    <property type="term" value="F:nucleic acid binding"/>
    <property type="evidence" value="ECO:0007669"/>
    <property type="project" value="InterPro"/>
</dbReference>
<evidence type="ECO:0000313" key="4">
    <source>
        <dbReference type="EMBL" id="KAJ1138478.1"/>
    </source>
</evidence>
<evidence type="ECO:0000256" key="2">
    <source>
        <dbReference type="SAM" id="MobiDB-lite"/>
    </source>
</evidence>
<evidence type="ECO:0000259" key="3">
    <source>
        <dbReference type="PROSITE" id="PS50158"/>
    </source>
</evidence>
<feature type="region of interest" description="Disordered" evidence="2">
    <location>
        <begin position="1"/>
        <end position="63"/>
    </location>
</feature>
<evidence type="ECO:0000256" key="1">
    <source>
        <dbReference type="PROSITE-ProRule" id="PRU00047"/>
    </source>
</evidence>
<keyword evidence="5" id="KW-1185">Reference proteome</keyword>
<comment type="caution">
    <text evidence="4">The sequence shown here is derived from an EMBL/GenBank/DDBJ whole genome shotgun (WGS) entry which is preliminary data.</text>
</comment>
<dbReference type="PROSITE" id="PS50158">
    <property type="entry name" value="ZF_CCHC"/>
    <property type="match status" value="1"/>
</dbReference>
<gene>
    <name evidence="4" type="ORF">NDU88_004861</name>
</gene>
<keyword evidence="1" id="KW-0863">Zinc-finger</keyword>
<dbReference type="InterPro" id="IPR001878">
    <property type="entry name" value="Znf_CCHC"/>
</dbReference>
<reference evidence="4" key="1">
    <citation type="journal article" date="2022" name="bioRxiv">
        <title>Sequencing and chromosome-scale assembly of the giantPleurodeles waltlgenome.</title>
        <authorList>
            <person name="Brown T."/>
            <person name="Elewa A."/>
            <person name="Iarovenko S."/>
            <person name="Subramanian E."/>
            <person name="Araus A.J."/>
            <person name="Petzold A."/>
            <person name="Susuki M."/>
            <person name="Suzuki K.-i.T."/>
            <person name="Hayashi T."/>
            <person name="Toyoda A."/>
            <person name="Oliveira C."/>
            <person name="Osipova E."/>
            <person name="Leigh N.D."/>
            <person name="Simon A."/>
            <person name="Yun M.H."/>
        </authorList>
    </citation>
    <scope>NUCLEOTIDE SEQUENCE</scope>
    <source>
        <strain evidence="4">20211129_DDA</strain>
        <tissue evidence="4">Liver</tissue>
    </source>
</reference>
<keyword evidence="1" id="KW-0862">Zinc</keyword>
<dbReference type="GO" id="GO:0008270">
    <property type="term" value="F:zinc ion binding"/>
    <property type="evidence" value="ECO:0007669"/>
    <property type="project" value="UniProtKB-KW"/>
</dbReference>
<keyword evidence="1" id="KW-0479">Metal-binding</keyword>
<organism evidence="4 5">
    <name type="scientific">Pleurodeles waltl</name>
    <name type="common">Iberian ribbed newt</name>
    <dbReference type="NCBI Taxonomy" id="8319"/>
    <lineage>
        <taxon>Eukaryota</taxon>
        <taxon>Metazoa</taxon>
        <taxon>Chordata</taxon>
        <taxon>Craniata</taxon>
        <taxon>Vertebrata</taxon>
        <taxon>Euteleostomi</taxon>
        <taxon>Amphibia</taxon>
        <taxon>Batrachia</taxon>
        <taxon>Caudata</taxon>
        <taxon>Salamandroidea</taxon>
        <taxon>Salamandridae</taxon>
        <taxon>Pleurodelinae</taxon>
        <taxon>Pleurodeles</taxon>
    </lineage>
</organism>
<feature type="compositionally biased region" description="Basic and acidic residues" evidence="2">
    <location>
        <begin position="1"/>
        <end position="14"/>
    </location>
</feature>
<protein>
    <recommendedName>
        <fullName evidence="3">CCHC-type domain-containing protein</fullName>
    </recommendedName>
</protein>
<dbReference type="EMBL" id="JANPWB010000010">
    <property type="protein sequence ID" value="KAJ1138478.1"/>
    <property type="molecule type" value="Genomic_DNA"/>
</dbReference>
<name>A0AAV7QJF7_PLEWA</name>
<feature type="domain" description="CCHC-type" evidence="3">
    <location>
        <begin position="99"/>
        <end position="114"/>
    </location>
</feature>